<reference evidence="3" key="2">
    <citation type="submission" date="2015-01" db="EMBL/GenBank/DDBJ databases">
        <title>Evolutionary Origins and Diversification of the Mycorrhizal Mutualists.</title>
        <authorList>
            <consortium name="DOE Joint Genome Institute"/>
            <consortium name="Mycorrhizal Genomics Consortium"/>
            <person name="Kohler A."/>
            <person name="Kuo A."/>
            <person name="Nagy L.G."/>
            <person name="Floudas D."/>
            <person name="Copeland A."/>
            <person name="Barry K.W."/>
            <person name="Cichocki N."/>
            <person name="Veneault-Fourrey C."/>
            <person name="LaButti K."/>
            <person name="Lindquist E.A."/>
            <person name="Lipzen A."/>
            <person name="Lundell T."/>
            <person name="Morin E."/>
            <person name="Murat C."/>
            <person name="Riley R."/>
            <person name="Ohm R."/>
            <person name="Sun H."/>
            <person name="Tunlid A."/>
            <person name="Henrissat B."/>
            <person name="Grigoriev I.V."/>
            <person name="Hibbett D.S."/>
            <person name="Martin F."/>
        </authorList>
    </citation>
    <scope>NUCLEOTIDE SEQUENCE [LARGE SCALE GENOMIC DNA]</scope>
    <source>
        <strain evidence="3">UH-Slu-Lm8-n1</strain>
    </source>
</reference>
<proteinExistence type="predicted"/>
<feature type="region of interest" description="Disordered" evidence="1">
    <location>
        <begin position="102"/>
        <end position="121"/>
    </location>
</feature>
<dbReference type="HOGENOM" id="CLU_000288_138_6_1"/>
<evidence type="ECO:0000313" key="3">
    <source>
        <dbReference type="Proteomes" id="UP000054485"/>
    </source>
</evidence>
<dbReference type="EMBL" id="KN836084">
    <property type="protein sequence ID" value="KIK32897.1"/>
    <property type="molecule type" value="Genomic_DNA"/>
</dbReference>
<evidence type="ECO:0000313" key="2">
    <source>
        <dbReference type="EMBL" id="KIK32897.1"/>
    </source>
</evidence>
<dbReference type="Proteomes" id="UP000054485">
    <property type="component" value="Unassembled WGS sequence"/>
</dbReference>
<reference evidence="2 3" key="1">
    <citation type="submission" date="2014-04" db="EMBL/GenBank/DDBJ databases">
        <authorList>
            <consortium name="DOE Joint Genome Institute"/>
            <person name="Kuo A."/>
            <person name="Ruytinx J."/>
            <person name="Rineau F."/>
            <person name="Colpaert J."/>
            <person name="Kohler A."/>
            <person name="Nagy L.G."/>
            <person name="Floudas D."/>
            <person name="Copeland A."/>
            <person name="Barry K.W."/>
            <person name="Cichocki N."/>
            <person name="Veneault-Fourrey C."/>
            <person name="LaButti K."/>
            <person name="Lindquist E.A."/>
            <person name="Lipzen A."/>
            <person name="Lundell T."/>
            <person name="Morin E."/>
            <person name="Murat C."/>
            <person name="Sun H."/>
            <person name="Tunlid A."/>
            <person name="Henrissat B."/>
            <person name="Grigoriev I.V."/>
            <person name="Hibbett D.S."/>
            <person name="Martin F."/>
            <person name="Nordberg H.P."/>
            <person name="Cantor M.N."/>
            <person name="Hua S.X."/>
        </authorList>
    </citation>
    <scope>NUCLEOTIDE SEQUENCE [LARGE SCALE GENOMIC DNA]</scope>
    <source>
        <strain evidence="2 3">UH-Slu-Lm8-n1</strain>
    </source>
</reference>
<dbReference type="OrthoDB" id="2681317at2759"/>
<keyword evidence="3" id="KW-1185">Reference proteome</keyword>
<dbReference type="InParanoid" id="A0A0D0AFB7"/>
<evidence type="ECO:0000256" key="1">
    <source>
        <dbReference type="SAM" id="MobiDB-lite"/>
    </source>
</evidence>
<sequence length="191" mass="21696">MKLYDQLDYTSAARFANCRLHLPCIAFRVTDVSLSYSSSHETRFEIKADGLHDLLITTKEPIVQFSRTRPTQQTFVLVRPWDRSLLELPDFVDVPNVGDDAENEGDYWTPPSSPSDESPSLSVVKQEVSKLELRALRLLVRLGQPFSAFLLMRQRGGEYKRAASDRDIIAQVVKDVTSVPDPMDIRTIEIL</sequence>
<accession>A0A0D0AFB7</accession>
<protein>
    <submittedName>
        <fullName evidence="2">Uncharacterized protein</fullName>
    </submittedName>
</protein>
<organism evidence="2 3">
    <name type="scientific">Suillus luteus UH-Slu-Lm8-n1</name>
    <dbReference type="NCBI Taxonomy" id="930992"/>
    <lineage>
        <taxon>Eukaryota</taxon>
        <taxon>Fungi</taxon>
        <taxon>Dikarya</taxon>
        <taxon>Basidiomycota</taxon>
        <taxon>Agaricomycotina</taxon>
        <taxon>Agaricomycetes</taxon>
        <taxon>Agaricomycetidae</taxon>
        <taxon>Boletales</taxon>
        <taxon>Suillineae</taxon>
        <taxon>Suillaceae</taxon>
        <taxon>Suillus</taxon>
    </lineage>
</organism>
<name>A0A0D0AFB7_9AGAM</name>
<gene>
    <name evidence="2" type="ORF">CY34DRAFT_18738</name>
</gene>
<dbReference type="AlphaFoldDB" id="A0A0D0AFB7"/>